<evidence type="ECO:0000259" key="7">
    <source>
        <dbReference type="Pfam" id="PF19290"/>
    </source>
</evidence>
<dbReference type="Pfam" id="PF19290">
    <property type="entry name" value="PmbA_TldD_2nd"/>
    <property type="match status" value="1"/>
</dbReference>
<keyword evidence="4" id="KW-0482">Metalloprotease</keyword>
<evidence type="ECO:0008006" key="10">
    <source>
        <dbReference type="Google" id="ProtNLM"/>
    </source>
</evidence>
<accession>A0A0C2FIW4</accession>
<proteinExistence type="inferred from homology"/>
<feature type="domain" description="Metalloprotease TldD/E central" evidence="7">
    <location>
        <begin position="111"/>
        <end position="211"/>
    </location>
</feature>
<comment type="caution">
    <text evidence="8">The sequence shown here is derived from an EMBL/GenBank/DDBJ whole genome shotgun (WGS) entry which is preliminary data.</text>
</comment>
<dbReference type="GO" id="GO:0006508">
    <property type="term" value="P:proteolysis"/>
    <property type="evidence" value="ECO:0007669"/>
    <property type="project" value="UniProtKB-KW"/>
</dbReference>
<feature type="domain" description="Metalloprotease TldD/E C-terminal" evidence="6">
    <location>
        <begin position="219"/>
        <end position="450"/>
    </location>
</feature>
<dbReference type="Gene3D" id="3.30.2290.10">
    <property type="entry name" value="PmbA/TldD superfamily"/>
    <property type="match status" value="1"/>
</dbReference>
<dbReference type="Proteomes" id="UP000031675">
    <property type="component" value="Unassembled WGS sequence"/>
</dbReference>
<dbReference type="Pfam" id="PF19289">
    <property type="entry name" value="PmbA_TldD_3rd"/>
    <property type="match status" value="1"/>
</dbReference>
<evidence type="ECO:0000256" key="3">
    <source>
        <dbReference type="ARBA" id="ARBA00022801"/>
    </source>
</evidence>
<feature type="domain" description="Metalloprotease TldD/E N-terminal" evidence="5">
    <location>
        <begin position="13"/>
        <end position="74"/>
    </location>
</feature>
<dbReference type="InterPro" id="IPR035068">
    <property type="entry name" value="TldD/PmbA_N"/>
</dbReference>
<keyword evidence="2" id="KW-0645">Protease</keyword>
<dbReference type="GO" id="GO:0005829">
    <property type="term" value="C:cytosol"/>
    <property type="evidence" value="ECO:0007669"/>
    <property type="project" value="TreeGrafter"/>
</dbReference>
<comment type="similarity">
    <text evidence="1">Belongs to the peptidase U62 family.</text>
</comment>
<dbReference type="InterPro" id="IPR051463">
    <property type="entry name" value="Peptidase_U62_metallo"/>
</dbReference>
<dbReference type="InterPro" id="IPR036059">
    <property type="entry name" value="TldD/PmbA_sf"/>
</dbReference>
<evidence type="ECO:0000259" key="6">
    <source>
        <dbReference type="Pfam" id="PF19289"/>
    </source>
</evidence>
<dbReference type="PANTHER" id="PTHR30624">
    <property type="entry name" value="UNCHARACTERIZED PROTEIN TLDD AND PMBA"/>
    <property type="match status" value="1"/>
</dbReference>
<organism evidence="8 9">
    <name type="scientific">Streptomonospora alba</name>
    <dbReference type="NCBI Taxonomy" id="183763"/>
    <lineage>
        <taxon>Bacteria</taxon>
        <taxon>Bacillati</taxon>
        <taxon>Actinomycetota</taxon>
        <taxon>Actinomycetes</taxon>
        <taxon>Streptosporangiales</taxon>
        <taxon>Nocardiopsidaceae</taxon>
        <taxon>Streptomonospora</taxon>
    </lineage>
</organism>
<gene>
    <name evidence="8" type="ORF">LP52_09175</name>
</gene>
<dbReference type="InterPro" id="IPR002510">
    <property type="entry name" value="Metalloprtase-TldD/E_N"/>
</dbReference>
<dbReference type="STRING" id="183763.LP52_09175"/>
<sequence length="451" mass="46590">MLGELRRGGAEYADAFVEERDSRSAASGDGGVGDVSSGWQCGAGFRAVRSGRSAFCSTEDLSPEGLRAAASAALRGLGAGAETVDHTPATPALGAAVHRARPCSVAWAPRLDLMRMAETAAREADPRIASVRTTWFESLHRIQICTSEGVGRSERRERTRLHVRVGARDGRGRTAVGTRAPGVGGGFARFLAEAGAAAAADRAARQAVRLLDAREGPAGDLPVVMQGGAAGAFVHEACGHLLEAAVSPAEQSPLARGLGRTVAPPAVTVVDDHTLPGAWATALFDDEGADAARTVLVDQGRLVSLLYDRAAALRAGVAGTGNGRRPGFRRPPATRMTNLLLAPGTDDPGDIVAQTGEGVLAREFGRGLADPVTGTVEFGVTEGYRIRRGRVCEPLRQVTVSGRAPELLSSVDRVGPDLTVTPLVCTKDGQKAMVSAGAPTIRVPAAAVGGR</sequence>
<dbReference type="EMBL" id="JROO01000015">
    <property type="protein sequence ID" value="KIH99139.1"/>
    <property type="molecule type" value="Genomic_DNA"/>
</dbReference>
<keyword evidence="9" id="KW-1185">Reference proteome</keyword>
<evidence type="ECO:0000313" key="9">
    <source>
        <dbReference type="Proteomes" id="UP000031675"/>
    </source>
</evidence>
<evidence type="ECO:0000313" key="8">
    <source>
        <dbReference type="EMBL" id="KIH99139.1"/>
    </source>
</evidence>
<dbReference type="InterPro" id="IPR045569">
    <property type="entry name" value="Metalloprtase-TldD/E_C"/>
</dbReference>
<evidence type="ECO:0000256" key="4">
    <source>
        <dbReference type="ARBA" id="ARBA00023049"/>
    </source>
</evidence>
<reference evidence="9" key="1">
    <citation type="journal article" date="2015" name="Chem. Biol.">
        <title>Structure, bioactivity, and resistance mechanism of streptomonomicin, an unusual lasso Peptide from an understudied halophilic actinomycete.</title>
        <authorList>
            <person name="Metelev M."/>
            <person name="Tietz J.I."/>
            <person name="Melby J.O."/>
            <person name="Blair P.M."/>
            <person name="Zhu L."/>
            <person name="Livnat I."/>
            <person name="Severinov K."/>
            <person name="Mitchell D.A."/>
        </authorList>
    </citation>
    <scope>NUCLEOTIDE SEQUENCE [LARGE SCALE GENOMIC DNA]</scope>
    <source>
        <strain evidence="9">YIM 90003</strain>
    </source>
</reference>
<evidence type="ECO:0000256" key="2">
    <source>
        <dbReference type="ARBA" id="ARBA00022670"/>
    </source>
</evidence>
<dbReference type="AlphaFoldDB" id="A0A0C2FIW4"/>
<dbReference type="SUPFAM" id="SSF111283">
    <property type="entry name" value="Putative modulator of DNA gyrase, PmbA/TldD"/>
    <property type="match status" value="1"/>
</dbReference>
<name>A0A0C2FIW4_9ACTN</name>
<dbReference type="InterPro" id="IPR045570">
    <property type="entry name" value="Metalloprtase-TldD/E_cen_dom"/>
</dbReference>
<protein>
    <recommendedName>
        <fullName evidence="10">Peptidase U62</fullName>
    </recommendedName>
</protein>
<keyword evidence="3" id="KW-0378">Hydrolase</keyword>
<dbReference type="Pfam" id="PF01523">
    <property type="entry name" value="PmbA_TldD_1st"/>
    <property type="match status" value="1"/>
</dbReference>
<dbReference type="GO" id="GO:0008237">
    <property type="term" value="F:metallopeptidase activity"/>
    <property type="evidence" value="ECO:0007669"/>
    <property type="project" value="UniProtKB-KW"/>
</dbReference>
<evidence type="ECO:0000256" key="1">
    <source>
        <dbReference type="ARBA" id="ARBA00005836"/>
    </source>
</evidence>
<evidence type="ECO:0000259" key="5">
    <source>
        <dbReference type="Pfam" id="PF01523"/>
    </source>
</evidence>
<dbReference type="PANTHER" id="PTHR30624:SF4">
    <property type="entry name" value="METALLOPROTEASE TLDD"/>
    <property type="match status" value="1"/>
</dbReference>